<name>A0A4P6JSN7_KTERU</name>
<dbReference type="KEGG" id="kbs:EPA93_21470"/>
<keyword evidence="1" id="KW-0472">Membrane</keyword>
<sequence length="174" mass="18763">MKKQPVSRTYTISKVLGIVLLIIGCIWLARIFLSPHTGTEGAVKWRFPGLVPGAGSEDQIPALQAAGITLSSADQQPGLSQQQALLLADQLEADAAMKARNKTARYVLVSYSSTATPAAHTPLNDVPAWLIWYQQIPLQASDAEVDPTPSPQSSHDLYVFLDANSGKELLAVWV</sequence>
<reference evidence="2 3" key="1">
    <citation type="submission" date="2019-01" db="EMBL/GenBank/DDBJ databases">
        <title>Ktedonosporobacter rubrisoli SCAWS-G2.</title>
        <authorList>
            <person name="Huang Y."/>
            <person name="Yan B."/>
        </authorList>
    </citation>
    <scope>NUCLEOTIDE SEQUENCE [LARGE SCALE GENOMIC DNA]</scope>
    <source>
        <strain evidence="2 3">SCAWS-G2</strain>
    </source>
</reference>
<keyword evidence="1" id="KW-1133">Transmembrane helix</keyword>
<protein>
    <submittedName>
        <fullName evidence="2">Uncharacterized protein</fullName>
    </submittedName>
</protein>
<dbReference type="OrthoDB" id="159624at2"/>
<dbReference type="Proteomes" id="UP000290365">
    <property type="component" value="Chromosome"/>
</dbReference>
<keyword evidence="3" id="KW-1185">Reference proteome</keyword>
<accession>A0A4P6JSN7</accession>
<feature type="transmembrane region" description="Helical" evidence="1">
    <location>
        <begin position="12"/>
        <end position="33"/>
    </location>
</feature>
<organism evidence="2 3">
    <name type="scientific">Ktedonosporobacter rubrisoli</name>
    <dbReference type="NCBI Taxonomy" id="2509675"/>
    <lineage>
        <taxon>Bacteria</taxon>
        <taxon>Bacillati</taxon>
        <taxon>Chloroflexota</taxon>
        <taxon>Ktedonobacteria</taxon>
        <taxon>Ktedonobacterales</taxon>
        <taxon>Ktedonosporobacteraceae</taxon>
        <taxon>Ktedonosporobacter</taxon>
    </lineage>
</organism>
<dbReference type="EMBL" id="CP035758">
    <property type="protein sequence ID" value="QBD78424.1"/>
    <property type="molecule type" value="Genomic_DNA"/>
</dbReference>
<gene>
    <name evidence="2" type="ORF">EPA93_21470</name>
</gene>
<evidence type="ECO:0000313" key="3">
    <source>
        <dbReference type="Proteomes" id="UP000290365"/>
    </source>
</evidence>
<evidence type="ECO:0000313" key="2">
    <source>
        <dbReference type="EMBL" id="QBD78424.1"/>
    </source>
</evidence>
<keyword evidence="1" id="KW-0812">Transmembrane</keyword>
<dbReference type="RefSeq" id="WP_129889477.1">
    <property type="nucleotide sequence ID" value="NZ_CP035758.1"/>
</dbReference>
<proteinExistence type="predicted"/>
<dbReference type="PROSITE" id="PS51257">
    <property type="entry name" value="PROKAR_LIPOPROTEIN"/>
    <property type="match status" value="1"/>
</dbReference>
<dbReference type="AlphaFoldDB" id="A0A4P6JSN7"/>
<evidence type="ECO:0000256" key="1">
    <source>
        <dbReference type="SAM" id="Phobius"/>
    </source>
</evidence>